<evidence type="ECO:0000313" key="3">
    <source>
        <dbReference type="Proteomes" id="UP000477722"/>
    </source>
</evidence>
<keyword evidence="3" id="KW-1185">Reference proteome</keyword>
<dbReference type="AlphaFoldDB" id="A0A6G4X2Y8"/>
<evidence type="ECO:0000313" key="2">
    <source>
        <dbReference type="EMBL" id="NGO71250.1"/>
    </source>
</evidence>
<feature type="region of interest" description="Disordered" evidence="1">
    <location>
        <begin position="323"/>
        <end position="342"/>
    </location>
</feature>
<protein>
    <submittedName>
        <fullName evidence="2">Glycosyltransferase family 4 protein</fullName>
    </submittedName>
</protein>
<dbReference type="Proteomes" id="UP000477722">
    <property type="component" value="Unassembled WGS sequence"/>
</dbReference>
<reference evidence="2 3" key="1">
    <citation type="submission" date="2020-02" db="EMBL/GenBank/DDBJ databases">
        <title>Whole-genome analyses of novel actinobacteria.</title>
        <authorList>
            <person name="Sahin N."/>
            <person name="Tatar D."/>
        </authorList>
    </citation>
    <scope>NUCLEOTIDE SEQUENCE [LARGE SCALE GENOMIC DNA]</scope>
    <source>
        <strain evidence="2 3">SB3404</strain>
    </source>
</reference>
<dbReference type="GO" id="GO:0016740">
    <property type="term" value="F:transferase activity"/>
    <property type="evidence" value="ECO:0007669"/>
    <property type="project" value="UniProtKB-KW"/>
</dbReference>
<gene>
    <name evidence="2" type="ORF">G5C65_23385</name>
</gene>
<keyword evidence="2" id="KW-0808">Transferase</keyword>
<feature type="compositionally biased region" description="Low complexity" evidence="1">
    <location>
        <begin position="323"/>
        <end position="332"/>
    </location>
</feature>
<proteinExistence type="predicted"/>
<name>A0A6G4X2Y8_9ACTN</name>
<dbReference type="SUPFAM" id="SSF53756">
    <property type="entry name" value="UDP-Glycosyltransferase/glycogen phosphorylase"/>
    <property type="match status" value="1"/>
</dbReference>
<dbReference type="RefSeq" id="WP_165300890.1">
    <property type="nucleotide sequence ID" value="NZ_JAAKZZ010000278.1"/>
</dbReference>
<organism evidence="2 3">
    <name type="scientific">Streptomyces boncukensis</name>
    <dbReference type="NCBI Taxonomy" id="2711219"/>
    <lineage>
        <taxon>Bacteria</taxon>
        <taxon>Bacillati</taxon>
        <taxon>Actinomycetota</taxon>
        <taxon>Actinomycetes</taxon>
        <taxon>Kitasatosporales</taxon>
        <taxon>Streptomycetaceae</taxon>
        <taxon>Streptomyces</taxon>
    </lineage>
</organism>
<sequence>MIDVLLVASDTPRQGAAPSSVAALRARGARVLLAGYVDPSRVPPELLGVELLRLPWEDPARPQATARRLWRHTRRDAALRRRARAADVLVALDPAAVYTVWQLAQRNVRADAVHGLAPALRAVEARAEGAAPGAARLSPRTAVLHAAALSRRVGGGLRGGCVRALRFPYGRRVLRTGAGARTWRYALAAPGIPDELRARAARTIARRLRQAGRPTGAALALHGVARRVRGPQLRGELLADAAAEDLRAGRDTARVPEGIASALSAADRHHAQGAPGPTAAALLRALSLLFHRQRHLDALSSPLADDPEGYLRPWRNSRAARAALTPRGRAAPAAPPPSGRPLRLLTVTSGNANFMPLLQEHLAADARVETRALDLSEHQQLRHLTAAPRRQLETALSGGDTEYGRLADRLLRPYLDWADTVFVEWCAAQAGLVTAVDPGTARIVVRLHSYELFTPWPQLTDFSRVDDVVFIAGHVRDLAREVVPALDGHGAPHGPRLHTLHNALDLSGFARPKDGAARFTLGLVGATQVVKDPHWAMEVIRLLRRHDQRYRLLIASGPLNPRVGAGARAYHGLLERDFAELEPSGAVHRLGPCTDMPATFTRIGVVLSSSVREGSHCAVMEGAASGAVPVVRDWPFFAQRPTGARTFWPAEWVVRTPEEAAERVLALTGSEETWRAAGRAAARHAHGTWDWPRVRPTYERLLFSTEEVDAQGGRNSPHHT</sequence>
<comment type="caution">
    <text evidence="2">The sequence shown here is derived from an EMBL/GenBank/DDBJ whole genome shotgun (WGS) entry which is preliminary data.</text>
</comment>
<accession>A0A6G4X2Y8</accession>
<dbReference type="Gene3D" id="3.40.50.2000">
    <property type="entry name" value="Glycogen Phosphorylase B"/>
    <property type="match status" value="1"/>
</dbReference>
<evidence type="ECO:0000256" key="1">
    <source>
        <dbReference type="SAM" id="MobiDB-lite"/>
    </source>
</evidence>
<dbReference type="EMBL" id="JAAKZZ010000278">
    <property type="protein sequence ID" value="NGO71250.1"/>
    <property type="molecule type" value="Genomic_DNA"/>
</dbReference>